<evidence type="ECO:0000313" key="3">
    <source>
        <dbReference type="EMBL" id="OBH75699.1"/>
    </source>
</evidence>
<dbReference type="GO" id="GO:0016491">
    <property type="term" value="F:oxidoreductase activity"/>
    <property type="evidence" value="ECO:0007669"/>
    <property type="project" value="UniProtKB-KW"/>
</dbReference>
<evidence type="ECO:0000256" key="1">
    <source>
        <dbReference type="ARBA" id="ARBA00006484"/>
    </source>
</evidence>
<protein>
    <submittedName>
        <fullName evidence="3">Short-chain dehydrogenase</fullName>
    </submittedName>
</protein>
<keyword evidence="2" id="KW-0560">Oxidoreductase</keyword>
<sequence>MKLRDKVVVITGSGGGIGEACARRFATEGAKVVVTDINADGVNRVSDSIGTVGLTGDITTEDTVRAVAELARSTYGEVDIWFSNAGYAGPPLAGDIADDDLWRLSWQLHVMSHVYAARQMLPSMLQRGDGYLLQTASVVAMATHPDKAAYAVTKHAALAFSEWLALTYRARGIKVSCFCPGAMRTPMLMADGIPADHPAVRDAATPEDVADRLVGGIEAERFLIVDSTLGTDSLTAKGTDYERWIGDMTAIVNS</sequence>
<dbReference type="CDD" id="cd05233">
    <property type="entry name" value="SDR_c"/>
    <property type="match status" value="1"/>
</dbReference>
<proteinExistence type="inferred from homology"/>
<reference evidence="3 4" key="1">
    <citation type="submission" date="2016-06" db="EMBL/GenBank/DDBJ databases">
        <authorList>
            <person name="Kjaerup R.B."/>
            <person name="Dalgaard T.S."/>
            <person name="Juul-Madsen H.R."/>
        </authorList>
    </citation>
    <scope>NUCLEOTIDE SEQUENCE [LARGE SCALE GENOMIC DNA]</scope>
    <source>
        <strain evidence="3 4">E152</strain>
    </source>
</reference>
<dbReference type="Proteomes" id="UP000092389">
    <property type="component" value="Unassembled WGS sequence"/>
</dbReference>
<dbReference type="InterPro" id="IPR036291">
    <property type="entry name" value="NAD(P)-bd_dom_sf"/>
</dbReference>
<gene>
    <name evidence="3" type="ORF">A5683_22055</name>
</gene>
<dbReference type="RefSeq" id="WP_067909752.1">
    <property type="nucleotide sequence ID" value="NZ_LZJP01000126.1"/>
</dbReference>
<dbReference type="Pfam" id="PF00106">
    <property type="entry name" value="adh_short"/>
    <property type="match status" value="1"/>
</dbReference>
<dbReference type="OrthoDB" id="210852at2"/>
<comment type="caution">
    <text evidence="3">The sequence shown here is derived from an EMBL/GenBank/DDBJ whole genome shotgun (WGS) entry which is preliminary data.</text>
</comment>
<dbReference type="PRINTS" id="PR00081">
    <property type="entry name" value="GDHRDH"/>
</dbReference>
<evidence type="ECO:0000256" key="2">
    <source>
        <dbReference type="ARBA" id="ARBA00023002"/>
    </source>
</evidence>
<evidence type="ECO:0000313" key="4">
    <source>
        <dbReference type="Proteomes" id="UP000092389"/>
    </source>
</evidence>
<accession>A0A1A2TH48</accession>
<dbReference type="SUPFAM" id="SSF51735">
    <property type="entry name" value="NAD(P)-binding Rossmann-fold domains"/>
    <property type="match status" value="1"/>
</dbReference>
<dbReference type="Gene3D" id="3.40.50.720">
    <property type="entry name" value="NAD(P)-binding Rossmann-like Domain"/>
    <property type="match status" value="1"/>
</dbReference>
<dbReference type="AlphaFoldDB" id="A0A1A2TH48"/>
<comment type="similarity">
    <text evidence="1">Belongs to the short-chain dehydrogenases/reductases (SDR) family.</text>
</comment>
<dbReference type="PANTHER" id="PTHR43669">
    <property type="entry name" value="5-KETO-D-GLUCONATE 5-REDUCTASE"/>
    <property type="match status" value="1"/>
</dbReference>
<dbReference type="InterPro" id="IPR002347">
    <property type="entry name" value="SDR_fam"/>
</dbReference>
<dbReference type="EMBL" id="LZJU01000083">
    <property type="protein sequence ID" value="OBH75699.1"/>
    <property type="molecule type" value="Genomic_DNA"/>
</dbReference>
<dbReference type="PANTHER" id="PTHR43669:SF3">
    <property type="entry name" value="ALCOHOL DEHYDROGENASE, PUTATIVE (AFU_ORTHOLOGUE AFUA_3G03445)-RELATED"/>
    <property type="match status" value="1"/>
</dbReference>
<dbReference type="PROSITE" id="PS00061">
    <property type="entry name" value="ADH_SHORT"/>
    <property type="match status" value="1"/>
</dbReference>
<name>A0A1A2TH48_MYCNT</name>
<dbReference type="InterPro" id="IPR020904">
    <property type="entry name" value="Sc_DH/Rdtase_CS"/>
</dbReference>
<organism evidence="3 4">
    <name type="scientific">Mycobacterium mantenii</name>
    <dbReference type="NCBI Taxonomy" id="560555"/>
    <lineage>
        <taxon>Bacteria</taxon>
        <taxon>Bacillati</taxon>
        <taxon>Actinomycetota</taxon>
        <taxon>Actinomycetes</taxon>
        <taxon>Mycobacteriales</taxon>
        <taxon>Mycobacteriaceae</taxon>
        <taxon>Mycobacterium</taxon>
        <taxon>Mycobacterium avium complex (MAC)</taxon>
    </lineage>
</organism>